<reference evidence="8" key="1">
    <citation type="journal article" date="2018" name="Genome Announc.">
        <title>Complete Genome Sequence of the Methanococcus maripaludis Type Strain JJ (DSM 2067), a Model for Selenoprotein Synthesis in Archaea.</title>
        <authorList>
            <person name="Poehlein A."/>
            <person name="Heym D."/>
            <person name="Quitzke V."/>
            <person name="Fersch J."/>
            <person name="Daniel R."/>
            <person name="Rother M."/>
        </authorList>
    </citation>
    <scope>NUCLEOTIDE SEQUENCE [LARGE SCALE GENOMIC DNA]</scope>
    <source>
        <strain evidence="8">DSM 2067</strain>
    </source>
</reference>
<accession>A0A2L1CAY3</accession>
<evidence type="ECO:0000259" key="3">
    <source>
        <dbReference type="PROSITE" id="PS51371"/>
    </source>
</evidence>
<gene>
    <name evidence="4" type="primary">guaB_2</name>
    <name evidence="5" type="ORF">HNP91_001332</name>
    <name evidence="6" type="ORF">HNP94_001528</name>
    <name evidence="7" type="ORF">HNP96_001399</name>
    <name evidence="4" type="ORF">MMJJ_06300</name>
</gene>
<organism evidence="4 8">
    <name type="scientific">Methanococcus maripaludis</name>
    <name type="common">Methanococcus deltae</name>
    <dbReference type="NCBI Taxonomy" id="39152"/>
    <lineage>
        <taxon>Archaea</taxon>
        <taxon>Methanobacteriati</taxon>
        <taxon>Methanobacteriota</taxon>
        <taxon>Methanomada group</taxon>
        <taxon>Methanococci</taxon>
        <taxon>Methanococcales</taxon>
        <taxon>Methanococcaceae</taxon>
        <taxon>Methanococcus</taxon>
    </lineage>
</organism>
<dbReference type="GeneID" id="36101722"/>
<dbReference type="Proteomes" id="UP000239462">
    <property type="component" value="Chromosome"/>
</dbReference>
<feature type="domain" description="CBS" evidence="3">
    <location>
        <begin position="78"/>
        <end position="137"/>
    </location>
</feature>
<dbReference type="Proteomes" id="UP000590564">
    <property type="component" value="Unassembled WGS sequence"/>
</dbReference>
<evidence type="ECO:0000313" key="4">
    <source>
        <dbReference type="EMBL" id="AVB76046.1"/>
    </source>
</evidence>
<dbReference type="GO" id="GO:0003938">
    <property type="term" value="F:IMP dehydrogenase activity"/>
    <property type="evidence" value="ECO:0007669"/>
    <property type="project" value="UniProtKB-EC"/>
</dbReference>
<dbReference type="InterPro" id="IPR051462">
    <property type="entry name" value="CBS_domain-containing"/>
</dbReference>
<dbReference type="PANTHER" id="PTHR48108:SF33">
    <property type="entry name" value="METHYLATED PROTEIN MJ0556"/>
    <property type="match status" value="1"/>
</dbReference>
<dbReference type="EMBL" id="JACHED010000003">
    <property type="protein sequence ID" value="MBB6497356.1"/>
    <property type="molecule type" value="Genomic_DNA"/>
</dbReference>
<dbReference type="EMBL" id="JACDUM010000002">
    <property type="protein sequence ID" value="MBA2860517.1"/>
    <property type="molecule type" value="Genomic_DNA"/>
</dbReference>
<dbReference type="Pfam" id="PF00571">
    <property type="entry name" value="CBS"/>
    <property type="match status" value="2"/>
</dbReference>
<dbReference type="EMBL" id="JACDUO010000002">
    <property type="protein sequence ID" value="MBA2864506.1"/>
    <property type="molecule type" value="Genomic_DNA"/>
</dbReference>
<protein>
    <submittedName>
        <fullName evidence="4">Inosine-5'-monophosphate dehydrogenase</fullName>
        <ecNumber evidence="4">1.1.1.205</ecNumber>
    </submittedName>
    <submittedName>
        <fullName evidence="5">Putative transcriptional regulator</fullName>
    </submittedName>
</protein>
<dbReference type="RefSeq" id="WP_104837645.1">
    <property type="nucleotide sequence ID" value="NZ_CP026606.1"/>
</dbReference>
<dbReference type="EMBL" id="CP026606">
    <property type="protein sequence ID" value="AVB76046.1"/>
    <property type="molecule type" value="Genomic_DNA"/>
</dbReference>
<dbReference type="SUPFAM" id="SSF54631">
    <property type="entry name" value="CBS-domain pair"/>
    <property type="match status" value="1"/>
</dbReference>
<evidence type="ECO:0000313" key="5">
    <source>
        <dbReference type="EMBL" id="MBA2860517.1"/>
    </source>
</evidence>
<evidence type="ECO:0000256" key="1">
    <source>
        <dbReference type="ARBA" id="ARBA00022737"/>
    </source>
</evidence>
<evidence type="ECO:0000256" key="2">
    <source>
        <dbReference type="PROSITE-ProRule" id="PRU00703"/>
    </source>
</evidence>
<reference evidence="9 10" key="3">
    <citation type="submission" date="2020-07" db="EMBL/GenBank/DDBJ databases">
        <title>Genomic Encyclopedia of Type Strains, Phase IV (KMG-V): Genome sequencing to study the core and pangenomes of soil and plant-associated prokaryotes.</title>
        <authorList>
            <person name="Whitman W."/>
        </authorList>
    </citation>
    <scope>NUCLEOTIDE SEQUENCE [LARGE SCALE GENOMIC DNA]</scope>
    <source>
        <strain evidence="6 9">C13</strain>
        <strain evidence="5 10">C9</strain>
        <strain evidence="7 11">D1</strain>
    </source>
</reference>
<evidence type="ECO:0000313" key="7">
    <source>
        <dbReference type="EMBL" id="MBB6497356.1"/>
    </source>
</evidence>
<dbReference type="KEGG" id="mmad:MMJJ_06300"/>
<keyword evidence="4" id="KW-0560">Oxidoreductase</keyword>
<evidence type="ECO:0000313" key="10">
    <source>
        <dbReference type="Proteomes" id="UP000568063"/>
    </source>
</evidence>
<evidence type="ECO:0000313" key="11">
    <source>
        <dbReference type="Proteomes" id="UP000590564"/>
    </source>
</evidence>
<dbReference type="Gene3D" id="3.10.580.10">
    <property type="entry name" value="CBS-domain"/>
    <property type="match status" value="1"/>
</dbReference>
<keyword evidence="1" id="KW-0677">Repeat</keyword>
<sequence>MEKIKEIIVKNIMSSDVVSVSPESGVVEAFEALLKNKISCLPVVNQNNETIGIVTTTDIGYNLIIDEYTLETTIADVMTKKVVTIKQDESAVDALKKMDLHGDGREIINQLPVINSENKLVGILSDGDILRAISKLC</sequence>
<dbReference type="PROSITE" id="PS51371">
    <property type="entry name" value="CBS"/>
    <property type="match status" value="2"/>
</dbReference>
<reference evidence="4" key="2">
    <citation type="submission" date="2018-02" db="EMBL/GenBank/DDBJ databases">
        <title>Complete genome sequence of the Methanococcus maripaludis type strain JJ (DSM 2067), a model for selenoprotein synthesis in Archaea.</title>
        <authorList>
            <person name="Poehlein A."/>
            <person name="Heym D."/>
            <person name="Quitzke V."/>
            <person name="Fersch J."/>
            <person name="Daniel R."/>
            <person name="Rother M."/>
        </authorList>
    </citation>
    <scope>NUCLEOTIDE SEQUENCE [LARGE SCALE GENOMIC DNA]</scope>
    <source>
        <strain evidence="4">DSM 2067</strain>
    </source>
</reference>
<dbReference type="EC" id="1.1.1.205" evidence="4"/>
<dbReference type="AlphaFoldDB" id="A0A2L1CAY3"/>
<evidence type="ECO:0000313" key="6">
    <source>
        <dbReference type="EMBL" id="MBA2864506.1"/>
    </source>
</evidence>
<proteinExistence type="predicted"/>
<dbReference type="SMART" id="SM00116">
    <property type="entry name" value="CBS"/>
    <property type="match status" value="2"/>
</dbReference>
<feature type="domain" description="CBS" evidence="3">
    <location>
        <begin position="13"/>
        <end position="72"/>
    </location>
</feature>
<dbReference type="InterPro" id="IPR046342">
    <property type="entry name" value="CBS_dom_sf"/>
</dbReference>
<keyword evidence="2" id="KW-0129">CBS domain</keyword>
<dbReference type="PANTHER" id="PTHR48108">
    <property type="entry name" value="CBS DOMAIN-CONTAINING PROTEIN CBSX2, CHLOROPLASTIC"/>
    <property type="match status" value="1"/>
</dbReference>
<dbReference type="Proteomes" id="UP000568063">
    <property type="component" value="Unassembled WGS sequence"/>
</dbReference>
<evidence type="ECO:0000313" key="8">
    <source>
        <dbReference type="Proteomes" id="UP000239462"/>
    </source>
</evidence>
<evidence type="ECO:0000313" key="9">
    <source>
        <dbReference type="Proteomes" id="UP000567099"/>
    </source>
</evidence>
<dbReference type="InterPro" id="IPR000644">
    <property type="entry name" value="CBS_dom"/>
</dbReference>
<dbReference type="Proteomes" id="UP000567099">
    <property type="component" value="Unassembled WGS sequence"/>
</dbReference>
<name>A0A2L1CAY3_METMI</name>